<comment type="caution">
    <text evidence="6">Lacks conserved residue(s) required for the propagation of feature annotation.</text>
</comment>
<organism evidence="9 10">
    <name type="scientific">Devosia pacifica</name>
    <dbReference type="NCBI Taxonomy" id="1335967"/>
    <lineage>
        <taxon>Bacteria</taxon>
        <taxon>Pseudomonadati</taxon>
        <taxon>Pseudomonadota</taxon>
        <taxon>Alphaproteobacteria</taxon>
        <taxon>Hyphomicrobiales</taxon>
        <taxon>Devosiaceae</taxon>
        <taxon>Devosia</taxon>
    </lineage>
</organism>
<name>A0A918RZV5_9HYPH</name>
<accession>A0A918RZV5</accession>
<feature type="binding site" evidence="6 7">
    <location>
        <position position="124"/>
    </location>
    <ligand>
        <name>S-adenosyl-L-methionine</name>
        <dbReference type="ChEBI" id="CHEBI:59789"/>
    </ligand>
</feature>
<evidence type="ECO:0000256" key="6">
    <source>
        <dbReference type="HAMAP-Rule" id="MF_01885"/>
    </source>
</evidence>
<sequence length="177" mass="19843">MRHYTRPFRGFLHELAGIWTQMAIDLVLYQPDIAQNTGTLLRFGACFGVAVHVIHPTGFPFSRASLRRAGLDYLDLVELFEHNSFAAFEEYRQQAGRRLVLGTTKAANGAYDFAYRGDDLIMVGRESAGVPDEVADRADARVRLPMRENLRSINVALAGALLIGEAKRQTDQFKDLK</sequence>
<protein>
    <recommendedName>
        <fullName evidence="6">tRNA (cytidine(34)-2'-O)-methyltransferase</fullName>
        <ecNumber evidence="6">2.1.1.207</ecNumber>
    </recommendedName>
    <alternativeName>
        <fullName evidence="6">tRNA (cytidine/uridine-2'-O-)-methyltransferase TrmL</fullName>
    </alternativeName>
</protein>
<keyword evidence="2 6" id="KW-0489">Methyltransferase</keyword>
<dbReference type="InterPro" id="IPR029026">
    <property type="entry name" value="tRNA_m1G_MTases_N"/>
</dbReference>
<dbReference type="EC" id="2.1.1.207" evidence="6"/>
<comment type="function">
    <text evidence="6">Methylates the ribose at the nucleotide 34 wobble position in the two leucyl isoacceptors tRNA(Leu)(CmAA) and tRNA(Leu)(cmnm5UmAA). Catalyzes the methyl transfer from S-adenosyl-L-methionine to the 2'-OH of the wobble nucleotide.</text>
</comment>
<evidence type="ECO:0000259" key="8">
    <source>
        <dbReference type="Pfam" id="PF00588"/>
    </source>
</evidence>
<dbReference type="EMBL" id="BMZE01000001">
    <property type="protein sequence ID" value="GHA17385.1"/>
    <property type="molecule type" value="Genomic_DNA"/>
</dbReference>
<feature type="domain" description="tRNA/rRNA methyltransferase SpoU type" evidence="8">
    <location>
        <begin position="26"/>
        <end position="163"/>
    </location>
</feature>
<comment type="caution">
    <text evidence="9">The sequence shown here is derived from an EMBL/GenBank/DDBJ whole genome shotgun (WGS) entry which is preliminary data.</text>
</comment>
<evidence type="ECO:0000256" key="7">
    <source>
        <dbReference type="PIRSR" id="PIRSR029256-1"/>
    </source>
</evidence>
<dbReference type="Pfam" id="PF00588">
    <property type="entry name" value="SpoU_methylase"/>
    <property type="match status" value="1"/>
</dbReference>
<dbReference type="GO" id="GO:0008175">
    <property type="term" value="F:tRNA methyltransferase activity"/>
    <property type="evidence" value="ECO:0007669"/>
    <property type="project" value="UniProtKB-UniRule"/>
</dbReference>
<evidence type="ECO:0000256" key="2">
    <source>
        <dbReference type="ARBA" id="ARBA00022603"/>
    </source>
</evidence>
<dbReference type="SUPFAM" id="SSF75217">
    <property type="entry name" value="alpha/beta knot"/>
    <property type="match status" value="1"/>
</dbReference>
<comment type="subcellular location">
    <subcellularLocation>
        <location evidence="6">Cytoplasm</location>
    </subcellularLocation>
</comment>
<evidence type="ECO:0000313" key="9">
    <source>
        <dbReference type="EMBL" id="GHA17385.1"/>
    </source>
</evidence>
<keyword evidence="3 6" id="KW-0808">Transferase</keyword>
<reference evidence="9" key="1">
    <citation type="journal article" date="2014" name="Int. J. Syst. Evol. Microbiol.">
        <title>Complete genome sequence of Corynebacterium casei LMG S-19264T (=DSM 44701T), isolated from a smear-ripened cheese.</title>
        <authorList>
            <consortium name="US DOE Joint Genome Institute (JGI-PGF)"/>
            <person name="Walter F."/>
            <person name="Albersmeier A."/>
            <person name="Kalinowski J."/>
            <person name="Ruckert C."/>
        </authorList>
    </citation>
    <scope>NUCLEOTIDE SEQUENCE</scope>
    <source>
        <strain evidence="9">KCTC 32437</strain>
    </source>
</reference>
<dbReference type="GO" id="GO:0002130">
    <property type="term" value="P:wobble position ribose methylation"/>
    <property type="evidence" value="ECO:0007669"/>
    <property type="project" value="TreeGrafter"/>
</dbReference>
<reference evidence="9" key="2">
    <citation type="submission" date="2020-09" db="EMBL/GenBank/DDBJ databases">
        <authorList>
            <person name="Sun Q."/>
            <person name="Kim S."/>
        </authorList>
    </citation>
    <scope>NUCLEOTIDE SEQUENCE</scope>
    <source>
        <strain evidence="9">KCTC 32437</strain>
    </source>
</reference>
<dbReference type="PIRSF" id="PIRSF029256">
    <property type="entry name" value="SpoU_TrmH_prd"/>
    <property type="match status" value="1"/>
</dbReference>
<dbReference type="InterPro" id="IPR029028">
    <property type="entry name" value="Alpha/beta_knot_MTases"/>
</dbReference>
<keyword evidence="10" id="KW-1185">Reference proteome</keyword>
<dbReference type="Proteomes" id="UP000646579">
    <property type="component" value="Unassembled WGS sequence"/>
</dbReference>
<keyword evidence="5 6" id="KW-0819">tRNA processing</keyword>
<comment type="catalytic activity">
    <reaction evidence="6">
        <text>cytidine(34) in tRNA + S-adenosyl-L-methionine = 2'-O-methylcytidine(34) in tRNA + S-adenosyl-L-homocysteine + H(+)</text>
        <dbReference type="Rhea" id="RHEA:43084"/>
        <dbReference type="Rhea" id="RHEA-COMP:10331"/>
        <dbReference type="Rhea" id="RHEA-COMP:10332"/>
        <dbReference type="ChEBI" id="CHEBI:15378"/>
        <dbReference type="ChEBI" id="CHEBI:57856"/>
        <dbReference type="ChEBI" id="CHEBI:59789"/>
        <dbReference type="ChEBI" id="CHEBI:74495"/>
        <dbReference type="ChEBI" id="CHEBI:82748"/>
        <dbReference type="EC" id="2.1.1.207"/>
    </reaction>
</comment>
<dbReference type="GO" id="GO:0005737">
    <property type="term" value="C:cytoplasm"/>
    <property type="evidence" value="ECO:0007669"/>
    <property type="project" value="UniProtKB-SubCell"/>
</dbReference>
<evidence type="ECO:0000256" key="4">
    <source>
        <dbReference type="ARBA" id="ARBA00022691"/>
    </source>
</evidence>
<keyword evidence="1 6" id="KW-0963">Cytoplasm</keyword>
<evidence type="ECO:0000313" key="10">
    <source>
        <dbReference type="Proteomes" id="UP000646579"/>
    </source>
</evidence>
<evidence type="ECO:0000256" key="3">
    <source>
        <dbReference type="ARBA" id="ARBA00022679"/>
    </source>
</evidence>
<feature type="binding site" evidence="6 7">
    <location>
        <position position="144"/>
    </location>
    <ligand>
        <name>S-adenosyl-L-methionine</name>
        <dbReference type="ChEBI" id="CHEBI:59789"/>
    </ligand>
</feature>
<dbReference type="InterPro" id="IPR016914">
    <property type="entry name" value="TrmL"/>
</dbReference>
<evidence type="ECO:0000256" key="5">
    <source>
        <dbReference type="ARBA" id="ARBA00022694"/>
    </source>
</evidence>
<keyword evidence="4 6" id="KW-0949">S-adenosyl-L-methionine</keyword>
<comment type="catalytic activity">
    <reaction evidence="6">
        <text>5-carboxymethylaminomethyluridine(34) in tRNA(Leu) + S-adenosyl-L-methionine = 5-carboxymethylaminomethyl-2'-O-methyluridine(34) in tRNA(Leu) + S-adenosyl-L-homocysteine + H(+)</text>
        <dbReference type="Rhea" id="RHEA:43088"/>
        <dbReference type="Rhea" id="RHEA-COMP:10333"/>
        <dbReference type="Rhea" id="RHEA-COMP:10334"/>
        <dbReference type="ChEBI" id="CHEBI:15378"/>
        <dbReference type="ChEBI" id="CHEBI:57856"/>
        <dbReference type="ChEBI" id="CHEBI:59789"/>
        <dbReference type="ChEBI" id="CHEBI:74508"/>
        <dbReference type="ChEBI" id="CHEBI:74511"/>
        <dbReference type="EC" id="2.1.1.207"/>
    </reaction>
</comment>
<dbReference type="AlphaFoldDB" id="A0A918RZV5"/>
<proteinExistence type="inferred from homology"/>
<dbReference type="HAMAP" id="MF_01885">
    <property type="entry name" value="tRNA_methyltr_TrmL"/>
    <property type="match status" value="1"/>
</dbReference>
<evidence type="ECO:0000256" key="1">
    <source>
        <dbReference type="ARBA" id="ARBA00022490"/>
    </source>
</evidence>
<gene>
    <name evidence="6 9" type="primary">trmL</name>
    <name evidence="9" type="ORF">GCM10007989_10720</name>
</gene>
<dbReference type="GO" id="GO:0008757">
    <property type="term" value="F:S-adenosylmethionine-dependent methyltransferase activity"/>
    <property type="evidence" value="ECO:0007669"/>
    <property type="project" value="UniProtKB-UniRule"/>
</dbReference>
<dbReference type="Gene3D" id="3.40.1280.10">
    <property type="match status" value="1"/>
</dbReference>
<dbReference type="PANTHER" id="PTHR42971">
    <property type="entry name" value="TRNA (CYTIDINE(34)-2'-O)-METHYLTRANSFERASE"/>
    <property type="match status" value="1"/>
</dbReference>
<comment type="subunit">
    <text evidence="6">Homodimer.</text>
</comment>
<feature type="binding site" evidence="6 7">
    <location>
        <position position="152"/>
    </location>
    <ligand>
        <name>S-adenosyl-L-methionine</name>
        <dbReference type="ChEBI" id="CHEBI:59789"/>
    </ligand>
</feature>
<dbReference type="GO" id="GO:0003723">
    <property type="term" value="F:RNA binding"/>
    <property type="evidence" value="ECO:0007669"/>
    <property type="project" value="InterPro"/>
</dbReference>
<dbReference type="PANTHER" id="PTHR42971:SF1">
    <property type="entry name" value="TRNA (CYTIDINE(34)-2'-O)-METHYLTRANSFERASE"/>
    <property type="match status" value="1"/>
</dbReference>
<dbReference type="InterPro" id="IPR001537">
    <property type="entry name" value="SpoU_MeTrfase"/>
</dbReference>
<comment type="similarity">
    <text evidence="6">Belongs to the class IV-like SAM-binding methyltransferase superfamily. RNA methyltransferase TrmH family. TrmL subfamily.</text>
</comment>